<dbReference type="GO" id="GO:0047617">
    <property type="term" value="F:fatty acyl-CoA hydrolase activity"/>
    <property type="evidence" value="ECO:0007669"/>
    <property type="project" value="TreeGrafter"/>
</dbReference>
<evidence type="ECO:0000313" key="4">
    <source>
        <dbReference type="Proteomes" id="UP000295292"/>
    </source>
</evidence>
<comment type="caution">
    <text evidence="3">The sequence shown here is derived from an EMBL/GenBank/DDBJ whole genome shotgun (WGS) entry which is preliminary data.</text>
</comment>
<dbReference type="CDD" id="cd00586">
    <property type="entry name" value="4HBT"/>
    <property type="match status" value="1"/>
</dbReference>
<gene>
    <name evidence="3" type="ORF">CLV99_3549</name>
</gene>
<dbReference type="PANTHER" id="PTHR31793">
    <property type="entry name" value="4-HYDROXYBENZOYL-COA THIOESTERASE FAMILY MEMBER"/>
    <property type="match status" value="1"/>
</dbReference>
<dbReference type="Pfam" id="PF13279">
    <property type="entry name" value="4HBT_2"/>
    <property type="match status" value="1"/>
</dbReference>
<keyword evidence="2 3" id="KW-0378">Hydrolase</keyword>
<dbReference type="EMBL" id="SNYV01000016">
    <property type="protein sequence ID" value="TDQ75855.1"/>
    <property type="molecule type" value="Genomic_DNA"/>
</dbReference>
<evidence type="ECO:0000256" key="1">
    <source>
        <dbReference type="ARBA" id="ARBA00005953"/>
    </source>
</evidence>
<dbReference type="RefSeq" id="WP_133585740.1">
    <property type="nucleotide sequence ID" value="NZ_SNYV01000016.1"/>
</dbReference>
<dbReference type="Proteomes" id="UP000295292">
    <property type="component" value="Unassembled WGS sequence"/>
</dbReference>
<dbReference type="PANTHER" id="PTHR31793:SF27">
    <property type="entry name" value="NOVEL THIOESTERASE SUPERFAMILY DOMAIN AND SAPOSIN A-TYPE DOMAIN CONTAINING PROTEIN (0610012H03RIK)"/>
    <property type="match status" value="1"/>
</dbReference>
<comment type="similarity">
    <text evidence="1">Belongs to the 4-hydroxybenzoyl-CoA thioesterase family.</text>
</comment>
<dbReference type="Gene3D" id="3.10.129.10">
    <property type="entry name" value="Hotdog Thioesterase"/>
    <property type="match status" value="1"/>
</dbReference>
<proteinExistence type="inferred from homology"/>
<dbReference type="InterPro" id="IPR029069">
    <property type="entry name" value="HotDog_dom_sf"/>
</dbReference>
<sequence>MIRRKELYNEASHLTVSKWGEVRFNEVDALGIVWHGHYITFFEDGREAFGKEHGIDYLTVQASGYTTPIVKSVCEHKLPLRYGDKFRVQTSFVDTPAAKMIFKFKIFNEQDDLVCLGETTQVFLDSEGLLTLNIPDFIVSWKKKVGLL</sequence>
<dbReference type="AlphaFoldDB" id="A0A4R6W9J5"/>
<dbReference type="SUPFAM" id="SSF54637">
    <property type="entry name" value="Thioesterase/thiol ester dehydrase-isomerase"/>
    <property type="match status" value="1"/>
</dbReference>
<dbReference type="InterPro" id="IPR006684">
    <property type="entry name" value="YbgC/YbaW"/>
</dbReference>
<organism evidence="3 4">
    <name type="scientific">Sphingobacterium yanglingense</name>
    <dbReference type="NCBI Taxonomy" id="1437280"/>
    <lineage>
        <taxon>Bacteria</taxon>
        <taxon>Pseudomonadati</taxon>
        <taxon>Bacteroidota</taxon>
        <taxon>Sphingobacteriia</taxon>
        <taxon>Sphingobacteriales</taxon>
        <taxon>Sphingobacteriaceae</taxon>
        <taxon>Sphingobacterium</taxon>
    </lineage>
</organism>
<evidence type="ECO:0000313" key="3">
    <source>
        <dbReference type="EMBL" id="TDQ75855.1"/>
    </source>
</evidence>
<keyword evidence="4" id="KW-1185">Reference proteome</keyword>
<protein>
    <submittedName>
        <fullName evidence="3">Acyl-CoA thioester hydrolase</fullName>
    </submittedName>
</protein>
<name>A0A4R6W9J5_9SPHI</name>
<dbReference type="InterPro" id="IPR050563">
    <property type="entry name" value="4-hydroxybenzoyl-CoA_TE"/>
</dbReference>
<evidence type="ECO:0000256" key="2">
    <source>
        <dbReference type="ARBA" id="ARBA00022801"/>
    </source>
</evidence>
<accession>A0A4R6W9J5</accession>
<dbReference type="NCBIfam" id="TIGR00051">
    <property type="entry name" value="YbgC/FadM family acyl-CoA thioesterase"/>
    <property type="match status" value="1"/>
</dbReference>
<dbReference type="OrthoDB" id="9800856at2"/>
<reference evidence="3 4" key="1">
    <citation type="submission" date="2019-03" db="EMBL/GenBank/DDBJ databases">
        <title>Genomic Encyclopedia of Archaeal and Bacterial Type Strains, Phase II (KMG-II): from individual species to whole genera.</title>
        <authorList>
            <person name="Goeker M."/>
        </authorList>
    </citation>
    <scope>NUCLEOTIDE SEQUENCE [LARGE SCALE GENOMIC DNA]</scope>
    <source>
        <strain evidence="3 4">DSM 28353</strain>
    </source>
</reference>